<protein>
    <recommendedName>
        <fullName evidence="3">arginine decarboxylase</fullName>
        <ecNumber evidence="3">4.1.1.19</ecNumber>
    </recommendedName>
</protein>
<comment type="catalytic activity">
    <reaction evidence="7">
        <text>L-arginine + H(+) = agmatine + CO2</text>
        <dbReference type="Rhea" id="RHEA:17641"/>
        <dbReference type="ChEBI" id="CHEBI:15378"/>
        <dbReference type="ChEBI" id="CHEBI:16526"/>
        <dbReference type="ChEBI" id="CHEBI:32682"/>
        <dbReference type="ChEBI" id="CHEBI:58145"/>
        <dbReference type="EC" id="4.1.1.19"/>
    </reaction>
</comment>
<evidence type="ECO:0000313" key="8">
    <source>
        <dbReference type="EMBL" id="UWM52933.1"/>
    </source>
</evidence>
<evidence type="ECO:0000256" key="2">
    <source>
        <dbReference type="ARBA" id="ARBA00007412"/>
    </source>
</evidence>
<dbReference type="GO" id="GO:0008792">
    <property type="term" value="F:arginine decarboxylase activity"/>
    <property type="evidence" value="ECO:0007669"/>
    <property type="project" value="UniProtKB-EC"/>
</dbReference>
<evidence type="ECO:0000256" key="7">
    <source>
        <dbReference type="ARBA" id="ARBA00049309"/>
    </source>
</evidence>
<dbReference type="InterPro" id="IPR002724">
    <property type="entry name" value="Pyruvoyl-dep_arg_deCO2ase"/>
</dbReference>
<dbReference type="InterPro" id="IPR016105">
    <property type="entry name" value="Pyr-dep_his/arg-deCO2ase_sand"/>
</dbReference>
<dbReference type="GeneID" id="74943219"/>
<sequence>MGLVRVVWGTATGPTATASYDAALAAANVHDYNLVTVSSVLPGDARVEVVGEAPDLGPAGNGLTVVQGRATLAPGAEGTAAAALGWSRSAEGPGIFYESGGTDPDAVRRRVEDGLEHGRSLRPDRTWDGEDGLRLVTADPDPDRYVTALVLAVYGESEPLC</sequence>
<comment type="cofactor">
    <cofactor evidence="1">
        <name>pyruvate</name>
        <dbReference type="ChEBI" id="CHEBI:15361"/>
    </cofactor>
</comment>
<gene>
    <name evidence="8" type="ORF">N0B31_12315</name>
</gene>
<proteinExistence type="inferred from homology"/>
<dbReference type="KEGG" id="ssai:N0B31_12315"/>
<dbReference type="EMBL" id="CP104003">
    <property type="protein sequence ID" value="UWM52933.1"/>
    <property type="molecule type" value="Genomic_DNA"/>
</dbReference>
<reference evidence="8" key="1">
    <citation type="submission" date="2022-09" db="EMBL/GenBank/DDBJ databases">
        <title>Diverse halophilic archaea isolated from saline environments.</title>
        <authorList>
            <person name="Cui H.-L."/>
        </authorList>
    </citation>
    <scope>NUCLEOTIDE SEQUENCE</scope>
    <source>
        <strain evidence="8">ZS-35-S2</strain>
    </source>
</reference>
<evidence type="ECO:0000256" key="5">
    <source>
        <dbReference type="ARBA" id="ARBA00023239"/>
    </source>
</evidence>
<keyword evidence="9" id="KW-1185">Reference proteome</keyword>
<dbReference type="SUPFAM" id="SSF56271">
    <property type="entry name" value="Pyruvoyl-dependent histidine and arginine decarboxylases"/>
    <property type="match status" value="1"/>
</dbReference>
<dbReference type="SFLD" id="SFLDS00055">
    <property type="entry name" value="Pyruvoyl-Dependent_Histidine/A"/>
    <property type="match status" value="1"/>
</dbReference>
<dbReference type="PANTHER" id="PTHR40438">
    <property type="entry name" value="PYRUVOYL-DEPENDENT ARGININE DECARBOXYLASE"/>
    <property type="match status" value="1"/>
</dbReference>
<dbReference type="InterPro" id="IPR016104">
    <property type="entry name" value="Pyr-dep_his/arg-deCO2ase"/>
</dbReference>
<dbReference type="Proteomes" id="UP001057580">
    <property type="component" value="Chromosome"/>
</dbReference>
<name>A0A9E7QZS3_9EURY</name>
<dbReference type="Pfam" id="PF01862">
    <property type="entry name" value="PvlArgDC"/>
    <property type="match status" value="1"/>
</dbReference>
<dbReference type="Gene3D" id="3.50.20.10">
    <property type="entry name" value="Pyruvoyl-Dependent Histidine Decarboxylase, subunit B"/>
    <property type="match status" value="1"/>
</dbReference>
<dbReference type="AlphaFoldDB" id="A0A9E7QZS3"/>
<dbReference type="RefSeq" id="WP_260591928.1">
    <property type="nucleotide sequence ID" value="NZ_CP104003.1"/>
</dbReference>
<evidence type="ECO:0000256" key="6">
    <source>
        <dbReference type="ARBA" id="ARBA00023317"/>
    </source>
</evidence>
<evidence type="ECO:0000256" key="3">
    <source>
        <dbReference type="ARBA" id="ARBA00012426"/>
    </source>
</evidence>
<keyword evidence="4" id="KW-0210">Decarboxylase</keyword>
<evidence type="ECO:0000313" key="9">
    <source>
        <dbReference type="Proteomes" id="UP001057580"/>
    </source>
</evidence>
<keyword evidence="6" id="KW-0670">Pyruvate</keyword>
<accession>A0A9E7QZS3</accession>
<evidence type="ECO:0000256" key="1">
    <source>
        <dbReference type="ARBA" id="ARBA00001928"/>
    </source>
</evidence>
<dbReference type="GO" id="GO:0006527">
    <property type="term" value="P:L-arginine catabolic process"/>
    <property type="evidence" value="ECO:0007669"/>
    <property type="project" value="InterPro"/>
</dbReference>
<keyword evidence="5" id="KW-0456">Lyase</keyword>
<dbReference type="EC" id="4.1.1.19" evidence="3"/>
<dbReference type="SFLD" id="SFLDG01170">
    <property type="entry name" value="Pyruvoyl-dependent_arginine_de"/>
    <property type="match status" value="1"/>
</dbReference>
<organism evidence="8 9">
    <name type="scientific">Salinirubellus salinus</name>
    <dbReference type="NCBI Taxonomy" id="1364945"/>
    <lineage>
        <taxon>Archaea</taxon>
        <taxon>Methanobacteriati</taxon>
        <taxon>Methanobacteriota</taxon>
        <taxon>Stenosarchaea group</taxon>
        <taxon>Halobacteria</taxon>
        <taxon>Halobacteriales</taxon>
        <taxon>Natronomonadaceae</taxon>
        <taxon>Salinirubellus</taxon>
    </lineage>
</organism>
<comment type="similarity">
    <text evidence="2">Belongs to the PdaD family.</text>
</comment>
<evidence type="ECO:0000256" key="4">
    <source>
        <dbReference type="ARBA" id="ARBA00022793"/>
    </source>
</evidence>
<dbReference type="PANTHER" id="PTHR40438:SF1">
    <property type="entry name" value="PYRUVOYL-DEPENDENT ARGININE DECARBOXYLASE"/>
    <property type="match status" value="1"/>
</dbReference>